<comment type="subcellular location">
    <subcellularLocation>
        <location evidence="1">Cell membrane</location>
        <topology evidence="1">Multi-pass membrane protein</topology>
    </subcellularLocation>
</comment>
<evidence type="ECO:0000256" key="4">
    <source>
        <dbReference type="ARBA" id="ARBA00022741"/>
    </source>
</evidence>
<dbReference type="PROSITE" id="PS50990">
    <property type="entry name" value="PEPTIDASE_C39"/>
    <property type="match status" value="1"/>
</dbReference>
<keyword evidence="14" id="KW-1185">Reference proteome</keyword>
<evidence type="ECO:0000259" key="11">
    <source>
        <dbReference type="PROSITE" id="PS50929"/>
    </source>
</evidence>
<keyword evidence="2" id="KW-1003">Cell membrane</keyword>
<dbReference type="InterPro" id="IPR011527">
    <property type="entry name" value="ABC1_TM_dom"/>
</dbReference>
<feature type="transmembrane region" description="Helical" evidence="9">
    <location>
        <begin position="271"/>
        <end position="296"/>
    </location>
</feature>
<evidence type="ECO:0000256" key="9">
    <source>
        <dbReference type="SAM" id="Phobius"/>
    </source>
</evidence>
<sequence length="716" mass="80649">MVEPANAQLYTPWIEAIQIVGQHYRLTVSVQQLKLAVIWEKEHDFGYVLRRIANEAGLYSKQLKLIKHSDLNIWRLPLVVQLHNGQVAVVERVNSQENLSLRYSGDQGLLSEITKEKLLQQVKIAFVMRPIRAARDARVDDYIQPYEEGWLRRAILVDWRLYLHLFVASFLINTLGLAGIIFTRQVYDRVIPAESYPTLYVLFTGVLVALVFVFVFRILRAKVVDMMGKRADLRISDKVYGHVLRIRNSERPLSTGSLIAQVRELDNIREILTSTILTAVADVPFFLLFCVVFWFFAGELVWVPAIAVLLMVLPGFLAQPALKKYATQALRERSLSNAILVEAIQGYEDIKTTQSELRFQNQWNNFNSAVAEVSLRLRSLTNWLNSWTSIVQNSVFAVIVMAGTFKVIDGDLSVGSLIAASILGARMLSPMTKLTLVLTRWQQAKIAFASINKILALPLDDTSREDGHIHVPNIQGNYKFKNCNIVYRSEQTVPVLTINNLRIQPGEKIGLLGRNGAGKSTLLQTLSGLLLPVSGEATLENVSLAHIGSIDIRRNVGFLSQNATLFYGTIRDNITMGAPLATEQEIIFSLQMTGALEFVQRLPTGLDYIISEGGRGLSGGQRQALLLCRLILRDPNILLLDEPTSAMDDSTEHHFIQQLAQWARNKTLVVATHKVRVLELVNRVIVMSQGRISLDDNKQFVLEKLRKKGNRIPQRQ</sequence>
<keyword evidence="6 13" id="KW-0067">ATP-binding</keyword>
<dbReference type="Proteomes" id="UP000316473">
    <property type="component" value="Chromosome"/>
</dbReference>
<feature type="transmembrane region" description="Helical" evidence="9">
    <location>
        <begin position="199"/>
        <end position="219"/>
    </location>
</feature>
<keyword evidence="4" id="KW-0547">Nucleotide-binding</keyword>
<dbReference type="Pfam" id="PF00005">
    <property type="entry name" value="ABC_tran"/>
    <property type="match status" value="1"/>
</dbReference>
<evidence type="ECO:0000259" key="12">
    <source>
        <dbReference type="PROSITE" id="PS50990"/>
    </source>
</evidence>
<dbReference type="EMBL" id="AP019755">
    <property type="protein sequence ID" value="BBL35711.1"/>
    <property type="molecule type" value="Genomic_DNA"/>
</dbReference>
<dbReference type="InterPro" id="IPR017750">
    <property type="entry name" value="ATPase_T1SS"/>
</dbReference>
<evidence type="ECO:0000256" key="6">
    <source>
        <dbReference type="ARBA" id="ARBA00022840"/>
    </source>
</evidence>
<dbReference type="Gene3D" id="3.90.70.10">
    <property type="entry name" value="Cysteine proteinases"/>
    <property type="match status" value="1"/>
</dbReference>
<accession>A0A4Y1YRE3</accession>
<dbReference type="NCBIfam" id="TIGR03375">
    <property type="entry name" value="type_I_sec_LssB"/>
    <property type="match status" value="1"/>
</dbReference>
<dbReference type="Pfam" id="PF00664">
    <property type="entry name" value="ABC_membrane"/>
    <property type="match status" value="1"/>
</dbReference>
<evidence type="ECO:0000313" key="14">
    <source>
        <dbReference type="Proteomes" id="UP000316473"/>
    </source>
</evidence>
<dbReference type="InterPro" id="IPR003593">
    <property type="entry name" value="AAA+_ATPase"/>
</dbReference>
<dbReference type="GO" id="GO:0015421">
    <property type="term" value="F:ABC-type oligopeptide transporter activity"/>
    <property type="evidence" value="ECO:0007669"/>
    <property type="project" value="TreeGrafter"/>
</dbReference>
<evidence type="ECO:0000256" key="1">
    <source>
        <dbReference type="ARBA" id="ARBA00004651"/>
    </source>
</evidence>
<dbReference type="PANTHER" id="PTHR43394">
    <property type="entry name" value="ATP-DEPENDENT PERMEASE MDL1, MITOCHONDRIAL"/>
    <property type="match status" value="1"/>
</dbReference>
<dbReference type="SUPFAM" id="SSF52540">
    <property type="entry name" value="P-loop containing nucleoside triphosphate hydrolases"/>
    <property type="match status" value="1"/>
</dbReference>
<dbReference type="PROSITE" id="PS00211">
    <property type="entry name" value="ABC_TRANSPORTER_1"/>
    <property type="match status" value="1"/>
</dbReference>
<dbReference type="GO" id="GO:0005524">
    <property type="term" value="F:ATP binding"/>
    <property type="evidence" value="ECO:0007669"/>
    <property type="project" value="UniProtKB-KW"/>
</dbReference>
<dbReference type="SUPFAM" id="SSF90123">
    <property type="entry name" value="ABC transporter transmembrane region"/>
    <property type="match status" value="1"/>
</dbReference>
<keyword evidence="8 9" id="KW-0472">Membrane</keyword>
<feature type="domain" description="ABC transporter" evidence="10">
    <location>
        <begin position="480"/>
        <end position="714"/>
    </location>
</feature>
<proteinExistence type="predicted"/>
<dbReference type="AlphaFoldDB" id="A0A4Y1YRE3"/>
<dbReference type="InterPro" id="IPR027417">
    <property type="entry name" value="P-loop_NTPase"/>
</dbReference>
<dbReference type="PROSITE" id="PS50929">
    <property type="entry name" value="ABC_TM1F"/>
    <property type="match status" value="1"/>
</dbReference>
<feature type="transmembrane region" description="Helical" evidence="9">
    <location>
        <begin position="161"/>
        <end position="187"/>
    </location>
</feature>
<dbReference type="Gene3D" id="1.20.1560.10">
    <property type="entry name" value="ABC transporter type 1, transmembrane domain"/>
    <property type="match status" value="1"/>
</dbReference>
<reference evidence="13 14" key="1">
    <citation type="submission" date="2019-06" db="EMBL/GenBank/DDBJ databases">
        <title>Nitrosomonas stercoris KYUHI-S whole genome shotgun sequence.</title>
        <authorList>
            <person name="Nakagawa T."/>
            <person name="Tsuchiya Y."/>
            <person name="Takahashi R."/>
        </authorList>
    </citation>
    <scope>NUCLEOTIDE SEQUENCE [LARGE SCALE GENOMIC DNA]</scope>
    <source>
        <strain evidence="13 14">KYUHI-S</strain>
    </source>
</reference>
<keyword evidence="5" id="KW-0378">Hydrolase</keyword>
<dbReference type="InterPro" id="IPR039421">
    <property type="entry name" value="Type_1_exporter"/>
</dbReference>
<organism evidence="13 14">
    <name type="scientific">Nitrosomonas stercoris</name>
    <dbReference type="NCBI Taxonomy" id="1444684"/>
    <lineage>
        <taxon>Bacteria</taxon>
        <taxon>Pseudomonadati</taxon>
        <taxon>Pseudomonadota</taxon>
        <taxon>Betaproteobacteria</taxon>
        <taxon>Nitrosomonadales</taxon>
        <taxon>Nitrosomonadaceae</taxon>
        <taxon>Nitrosomonas</taxon>
    </lineage>
</organism>
<feature type="domain" description="Peptidase C39" evidence="12">
    <location>
        <begin position="6"/>
        <end position="129"/>
    </location>
</feature>
<evidence type="ECO:0000256" key="2">
    <source>
        <dbReference type="ARBA" id="ARBA00022475"/>
    </source>
</evidence>
<dbReference type="InterPro" id="IPR003439">
    <property type="entry name" value="ABC_transporter-like_ATP-bd"/>
</dbReference>
<keyword evidence="7 9" id="KW-1133">Transmembrane helix</keyword>
<feature type="domain" description="ABC transmembrane type-1" evidence="11">
    <location>
        <begin position="165"/>
        <end position="443"/>
    </location>
</feature>
<dbReference type="KEGG" id="nst:Nstercoris_01986"/>
<evidence type="ECO:0000256" key="7">
    <source>
        <dbReference type="ARBA" id="ARBA00022989"/>
    </source>
</evidence>
<dbReference type="InterPro" id="IPR005074">
    <property type="entry name" value="Peptidase_C39"/>
</dbReference>
<dbReference type="PANTHER" id="PTHR43394:SF1">
    <property type="entry name" value="ATP-BINDING CASSETTE SUB-FAMILY B MEMBER 10, MITOCHONDRIAL"/>
    <property type="match status" value="1"/>
</dbReference>
<dbReference type="PROSITE" id="PS50893">
    <property type="entry name" value="ABC_TRANSPORTER_2"/>
    <property type="match status" value="1"/>
</dbReference>
<evidence type="ECO:0000256" key="3">
    <source>
        <dbReference type="ARBA" id="ARBA00022692"/>
    </source>
</evidence>
<dbReference type="GO" id="GO:0008233">
    <property type="term" value="F:peptidase activity"/>
    <property type="evidence" value="ECO:0007669"/>
    <property type="project" value="InterPro"/>
</dbReference>
<dbReference type="GO" id="GO:0016887">
    <property type="term" value="F:ATP hydrolysis activity"/>
    <property type="evidence" value="ECO:0007669"/>
    <property type="project" value="InterPro"/>
</dbReference>
<evidence type="ECO:0000256" key="8">
    <source>
        <dbReference type="ARBA" id="ARBA00023136"/>
    </source>
</evidence>
<dbReference type="Gene3D" id="3.40.50.300">
    <property type="entry name" value="P-loop containing nucleotide triphosphate hydrolases"/>
    <property type="match status" value="1"/>
</dbReference>
<name>A0A4Y1YRE3_9PROT</name>
<dbReference type="SMART" id="SM00382">
    <property type="entry name" value="AAA"/>
    <property type="match status" value="1"/>
</dbReference>
<evidence type="ECO:0000256" key="5">
    <source>
        <dbReference type="ARBA" id="ARBA00022801"/>
    </source>
</evidence>
<dbReference type="GO" id="GO:0006508">
    <property type="term" value="P:proteolysis"/>
    <property type="evidence" value="ECO:0007669"/>
    <property type="project" value="InterPro"/>
</dbReference>
<dbReference type="CDD" id="cd18587">
    <property type="entry name" value="ABC_6TM_LapB_like"/>
    <property type="match status" value="1"/>
</dbReference>
<evidence type="ECO:0000313" key="13">
    <source>
        <dbReference type="EMBL" id="BBL35711.1"/>
    </source>
</evidence>
<dbReference type="InterPro" id="IPR017871">
    <property type="entry name" value="ABC_transporter-like_CS"/>
</dbReference>
<evidence type="ECO:0000259" key="10">
    <source>
        <dbReference type="PROSITE" id="PS50893"/>
    </source>
</evidence>
<protein>
    <submittedName>
        <fullName evidence="13">Alpha-hemolysin translocation ATP-binding protein HlyB</fullName>
    </submittedName>
</protein>
<keyword evidence="3 9" id="KW-0812">Transmembrane</keyword>
<gene>
    <name evidence="13" type="ORF">Nstercoris_01986</name>
</gene>
<feature type="transmembrane region" description="Helical" evidence="9">
    <location>
        <begin position="302"/>
        <end position="322"/>
    </location>
</feature>
<dbReference type="GO" id="GO:0005886">
    <property type="term" value="C:plasma membrane"/>
    <property type="evidence" value="ECO:0007669"/>
    <property type="project" value="UniProtKB-SubCell"/>
</dbReference>
<dbReference type="InterPro" id="IPR036640">
    <property type="entry name" value="ABC1_TM_sf"/>
</dbReference>